<dbReference type="Bgee" id="ENSPTRG00000044569">
    <property type="expression patterns" value="Expressed in superior frontal gyrus and 8 other cell types or tissues"/>
</dbReference>
<protein>
    <submittedName>
        <fullName evidence="2">Uncharacterized protein</fullName>
    </submittedName>
</protein>
<proteinExistence type="predicted"/>
<sequence length="240" mass="25601">MHLQPAWAPKLQPPSVCRQQPPGNSRVRPHFPHLGTRARCPCGCGQARRSALQQLHGGGNRPSALSPVAAEGPWLEVSSSGIGGAGRGQGLAGSQAKGTCDPQAAQAMLHHLGAQLQASGNSQAGWRAQPRRPGPGCRRGCGQARRSAWRRLHRGRNRPSAPSPVAADGPWSGPEVSSEEKRGGSHGQAGPQAGRDARLRFRDVPRQPRRTRKPAAPVSLCDSVRNHQIVFHGKCIIFYS</sequence>
<reference evidence="2" key="2">
    <citation type="submission" date="2025-09" db="UniProtKB">
        <authorList>
            <consortium name="Ensembl"/>
        </authorList>
    </citation>
    <scope>IDENTIFICATION</scope>
</reference>
<dbReference type="OMA" id="ARCPCGC"/>
<feature type="compositionally biased region" description="Low complexity" evidence="1">
    <location>
        <begin position="134"/>
        <end position="146"/>
    </location>
</feature>
<feature type="compositionally biased region" description="Basic and acidic residues" evidence="1">
    <location>
        <begin position="195"/>
        <end position="206"/>
    </location>
</feature>
<evidence type="ECO:0000313" key="3">
    <source>
        <dbReference type="Proteomes" id="UP000002277"/>
    </source>
</evidence>
<evidence type="ECO:0000313" key="2">
    <source>
        <dbReference type="Ensembl" id="ENSPTRP00000085222.1"/>
    </source>
</evidence>
<dbReference type="InParanoid" id="A0A2I3T7Q5"/>
<feature type="compositionally biased region" description="Basic residues" evidence="1">
    <location>
        <begin position="147"/>
        <end position="157"/>
    </location>
</feature>
<evidence type="ECO:0000256" key="1">
    <source>
        <dbReference type="SAM" id="MobiDB-lite"/>
    </source>
</evidence>
<dbReference type="Ensembl" id="ENSPTRT00000099846.1">
    <property type="protein sequence ID" value="ENSPTRP00000085222.1"/>
    <property type="gene ID" value="ENSPTRG00000044569.1"/>
</dbReference>
<feature type="region of interest" description="Disordered" evidence="1">
    <location>
        <begin position="1"/>
        <end position="32"/>
    </location>
</feature>
<organism evidence="2 3">
    <name type="scientific">Pan troglodytes</name>
    <name type="common">Chimpanzee</name>
    <dbReference type="NCBI Taxonomy" id="9598"/>
    <lineage>
        <taxon>Eukaryota</taxon>
        <taxon>Metazoa</taxon>
        <taxon>Chordata</taxon>
        <taxon>Craniata</taxon>
        <taxon>Vertebrata</taxon>
        <taxon>Euteleostomi</taxon>
        <taxon>Mammalia</taxon>
        <taxon>Eutheria</taxon>
        <taxon>Euarchontoglires</taxon>
        <taxon>Primates</taxon>
        <taxon>Haplorrhini</taxon>
        <taxon>Catarrhini</taxon>
        <taxon>Hominidae</taxon>
        <taxon>Pan</taxon>
    </lineage>
</organism>
<reference evidence="2" key="1">
    <citation type="submission" date="2025-08" db="UniProtKB">
        <authorList>
            <consortium name="Ensembl"/>
        </authorList>
    </citation>
    <scope>IDENTIFICATION</scope>
</reference>
<feature type="region of interest" description="Disordered" evidence="1">
    <location>
        <begin position="118"/>
        <end position="216"/>
    </location>
</feature>
<dbReference type="AlphaFoldDB" id="A0A2I3T7Q5"/>
<accession>A0A2I3T7Q5</accession>
<dbReference type="GeneTree" id="ENSGT00910000147193"/>
<dbReference type="Proteomes" id="UP000002277">
    <property type="component" value="Unplaced"/>
</dbReference>
<name>A0A2I3T7Q5_PANTR</name>
<keyword evidence="3" id="KW-1185">Reference proteome</keyword>